<name>A0ABT7UMP1_9FIRM</name>
<evidence type="ECO:0000259" key="2">
    <source>
        <dbReference type="Pfam" id="PF01757"/>
    </source>
</evidence>
<keyword evidence="3" id="KW-0012">Acyltransferase</keyword>
<dbReference type="InterPro" id="IPR052734">
    <property type="entry name" value="Nod_factor_acetyltransferase"/>
</dbReference>
<protein>
    <submittedName>
        <fullName evidence="3">Acyltransferase family protein</fullName>
    </submittedName>
</protein>
<feature type="transmembrane region" description="Helical" evidence="1">
    <location>
        <begin position="283"/>
        <end position="302"/>
    </location>
</feature>
<feature type="transmembrane region" description="Helical" evidence="1">
    <location>
        <begin position="183"/>
        <end position="201"/>
    </location>
</feature>
<comment type="caution">
    <text evidence="3">The sequence shown here is derived from an EMBL/GenBank/DDBJ whole genome shotgun (WGS) entry which is preliminary data.</text>
</comment>
<dbReference type="PANTHER" id="PTHR37312:SF1">
    <property type="entry name" value="MEMBRANE-BOUND ACYLTRANSFERASE YKRP-RELATED"/>
    <property type="match status" value="1"/>
</dbReference>
<dbReference type="Proteomes" id="UP001529380">
    <property type="component" value="Unassembled WGS sequence"/>
</dbReference>
<dbReference type="Pfam" id="PF01757">
    <property type="entry name" value="Acyl_transf_3"/>
    <property type="match status" value="1"/>
</dbReference>
<keyword evidence="1" id="KW-0472">Membrane</keyword>
<keyword evidence="3" id="KW-0808">Transferase</keyword>
<proteinExistence type="predicted"/>
<feature type="transmembrane region" description="Helical" evidence="1">
    <location>
        <begin position="12"/>
        <end position="31"/>
    </location>
</feature>
<keyword evidence="1" id="KW-0812">Transmembrane</keyword>
<sequence>METSRRDARFDNLKGILIFLVVLGHLLELVGGPAAAWLYRLIYSFHMPAFVFCSGWFARFDASRFFRRLLYPYLLYQTLYLLFDRLVLHGKAPLQYTTPYWLLWYLFSMMLWTLLLPLIDGAKSPKAALLACLAAALASGFDPTIGYNMSLSRTLVLLPFFAAGHLAAGGGRRGLLPQLPRRGLIAVLSGWIALSGTLFWLRRSAVRSVWFYASRSYEGAHYDPELRALLLATSAAWIVLLLLIIPKHPLPFAAALGQYTLPVFLLHGFFVRSLRLLRPDLPPLAGIGLAALVALMLCAVLGNRFTAALLQPTFCAPRLTRPVPNLQKSRTGHPAH</sequence>
<evidence type="ECO:0000313" key="4">
    <source>
        <dbReference type="Proteomes" id="UP001529380"/>
    </source>
</evidence>
<feature type="domain" description="Acyltransferase 3" evidence="2">
    <location>
        <begin position="8"/>
        <end position="301"/>
    </location>
</feature>
<reference evidence="3 4" key="3">
    <citation type="submission" date="2023-06" db="EMBL/GenBank/DDBJ databases">
        <authorList>
            <person name="Zeman M."/>
            <person name="Kubasova T."/>
            <person name="Jahodarova E."/>
            <person name="Nykrynova M."/>
            <person name="Rychlik I."/>
        </authorList>
    </citation>
    <scope>NUCLEOTIDE SEQUENCE [LARGE SCALE GENOMIC DNA]</scope>
    <source>
        <strain evidence="3 4">ET340</strain>
    </source>
</reference>
<feature type="transmembrane region" description="Helical" evidence="1">
    <location>
        <begin position="151"/>
        <end position="171"/>
    </location>
</feature>
<dbReference type="InterPro" id="IPR002656">
    <property type="entry name" value="Acyl_transf_3_dom"/>
</dbReference>
<evidence type="ECO:0000313" key="3">
    <source>
        <dbReference type="EMBL" id="MDM8200160.1"/>
    </source>
</evidence>
<organism evidence="3 4">
    <name type="scientific">Allofournierella massiliensis</name>
    <dbReference type="NCBI Taxonomy" id="1650663"/>
    <lineage>
        <taxon>Bacteria</taxon>
        <taxon>Bacillati</taxon>
        <taxon>Bacillota</taxon>
        <taxon>Clostridia</taxon>
        <taxon>Eubacteriales</taxon>
        <taxon>Oscillospiraceae</taxon>
        <taxon>Allofournierella</taxon>
    </lineage>
</organism>
<reference evidence="3 4" key="2">
    <citation type="submission" date="2023-06" db="EMBL/GenBank/DDBJ databases">
        <title>Identification and characterization of horizontal gene transfer across gut microbiota members of farm animals based on homology search.</title>
        <authorList>
            <person name="Schwarzerova J."/>
            <person name="Nykrynova M."/>
            <person name="Jureckova K."/>
            <person name="Cejkova D."/>
            <person name="Rychlik I."/>
        </authorList>
    </citation>
    <scope>NUCLEOTIDE SEQUENCE [LARGE SCALE GENOMIC DNA]</scope>
    <source>
        <strain evidence="3 4">ET340</strain>
    </source>
</reference>
<feature type="transmembrane region" description="Helical" evidence="1">
    <location>
        <begin position="226"/>
        <end position="245"/>
    </location>
</feature>
<dbReference type="GO" id="GO:0016746">
    <property type="term" value="F:acyltransferase activity"/>
    <property type="evidence" value="ECO:0007669"/>
    <property type="project" value="UniProtKB-KW"/>
</dbReference>
<dbReference type="PANTHER" id="PTHR37312">
    <property type="entry name" value="MEMBRANE-BOUND ACYLTRANSFERASE YKRP-RELATED"/>
    <property type="match status" value="1"/>
</dbReference>
<reference evidence="4" key="1">
    <citation type="submission" date="2023-06" db="EMBL/GenBank/DDBJ databases">
        <title>Identification and characterization of horizontal gene transfer across gut microbiota members of farm animals based on homology search.</title>
        <authorList>
            <person name="Zeman M."/>
            <person name="Kubasova T."/>
            <person name="Jahodarova E."/>
            <person name="Nykrynova M."/>
            <person name="Rychlik I."/>
        </authorList>
    </citation>
    <scope>NUCLEOTIDE SEQUENCE [LARGE SCALE GENOMIC DNA]</scope>
    <source>
        <strain evidence="4">ET340</strain>
    </source>
</reference>
<dbReference type="RefSeq" id="WP_289599012.1">
    <property type="nucleotide sequence ID" value="NZ_JAUDCL010000003.1"/>
</dbReference>
<feature type="transmembrane region" description="Helical" evidence="1">
    <location>
        <begin position="100"/>
        <end position="120"/>
    </location>
</feature>
<evidence type="ECO:0000256" key="1">
    <source>
        <dbReference type="SAM" id="Phobius"/>
    </source>
</evidence>
<feature type="transmembrane region" description="Helical" evidence="1">
    <location>
        <begin position="252"/>
        <end position="271"/>
    </location>
</feature>
<accession>A0ABT7UMP1</accession>
<feature type="transmembrane region" description="Helical" evidence="1">
    <location>
        <begin position="37"/>
        <end position="58"/>
    </location>
</feature>
<keyword evidence="4" id="KW-1185">Reference proteome</keyword>
<dbReference type="EMBL" id="JAUDCL010000003">
    <property type="protein sequence ID" value="MDM8200160.1"/>
    <property type="molecule type" value="Genomic_DNA"/>
</dbReference>
<keyword evidence="1" id="KW-1133">Transmembrane helix</keyword>
<gene>
    <name evidence="3" type="ORF">QUW08_02455</name>
</gene>